<gene>
    <name evidence="2" type="primary">CSP9</name>
</gene>
<feature type="chain" id="PRO_5026817958" evidence="1">
    <location>
        <begin position="17"/>
        <end position="120"/>
    </location>
</feature>
<name>A0A6M3GVA4_GLYPY</name>
<reference evidence="2" key="1">
    <citation type="submission" date="2019-04" db="EMBL/GenBank/DDBJ databases">
        <authorList>
            <person name="Sheng S."/>
        </authorList>
    </citation>
    <scope>NUCLEOTIDE SEQUENCE</scope>
</reference>
<sequence>MKTFLILSAVLALVATETYKTTHDNLDVEAIVSNADSITAFTKCYLDKGDCNETAASFKRVLPEAIATACAKCTPAQKHMLRRYLEELKKTYPGDYEAIKQKYDSEGKHLDSLRAAIANA</sequence>
<evidence type="ECO:0000256" key="1">
    <source>
        <dbReference type="SAM" id="SignalP"/>
    </source>
</evidence>
<keyword evidence="1" id="KW-0732">Signal</keyword>
<proteinExistence type="evidence at transcript level"/>
<dbReference type="EMBL" id="MK819420">
    <property type="protein sequence ID" value="QIJ45715.1"/>
    <property type="molecule type" value="mRNA"/>
</dbReference>
<dbReference type="PANTHER" id="PTHR11257:SF13">
    <property type="entry name" value="GEO07322P1"/>
    <property type="match status" value="1"/>
</dbReference>
<evidence type="ECO:0000313" key="2">
    <source>
        <dbReference type="EMBL" id="QIJ45715.1"/>
    </source>
</evidence>
<dbReference type="PANTHER" id="PTHR11257">
    <property type="entry name" value="CHEMOSENSORY PROTEIN-RELATED"/>
    <property type="match status" value="1"/>
</dbReference>
<accession>A0A6M3GVA4</accession>
<organism evidence="2">
    <name type="scientific">Glyphodes pyloalis</name>
    <name type="common">Lesser mulberry snout moth</name>
    <dbReference type="NCBI Taxonomy" id="1242752"/>
    <lineage>
        <taxon>Eukaryota</taxon>
        <taxon>Metazoa</taxon>
        <taxon>Ecdysozoa</taxon>
        <taxon>Arthropoda</taxon>
        <taxon>Hexapoda</taxon>
        <taxon>Insecta</taxon>
        <taxon>Pterygota</taxon>
        <taxon>Neoptera</taxon>
        <taxon>Endopterygota</taxon>
        <taxon>Lepidoptera</taxon>
        <taxon>Glossata</taxon>
        <taxon>Ditrysia</taxon>
        <taxon>Pyraloidea</taxon>
        <taxon>Crambidae</taxon>
        <taxon>Spilomelinae</taxon>
        <taxon>Glyphodes</taxon>
    </lineage>
</organism>
<feature type="signal peptide" evidence="1">
    <location>
        <begin position="1"/>
        <end position="16"/>
    </location>
</feature>
<dbReference type="AlphaFoldDB" id="A0A6M3GVA4"/>
<dbReference type="Gene3D" id="1.10.2080.10">
    <property type="entry name" value="Insect odorant-binding protein A10/Ejaculatory bulb-specific protein 3"/>
    <property type="match status" value="1"/>
</dbReference>
<dbReference type="InterPro" id="IPR036682">
    <property type="entry name" value="OS_D_A10/PebIII_sf"/>
</dbReference>
<protein>
    <submittedName>
        <fullName evidence="2">Chemosensory protein</fullName>
    </submittedName>
</protein>
<dbReference type="InterPro" id="IPR005055">
    <property type="entry name" value="A10/PebIII"/>
</dbReference>
<dbReference type="SUPFAM" id="SSF100910">
    <property type="entry name" value="Chemosensory protein Csp2"/>
    <property type="match status" value="1"/>
</dbReference>
<dbReference type="Pfam" id="PF03392">
    <property type="entry name" value="OS-D"/>
    <property type="match status" value="1"/>
</dbReference>